<protein>
    <submittedName>
        <fullName evidence="1">Uncharacterized protein</fullName>
    </submittedName>
</protein>
<dbReference type="AlphaFoldDB" id="A0ABD3AUJ0"/>
<proteinExistence type="predicted"/>
<gene>
    <name evidence="1" type="ORF">ACH5RR_003316</name>
</gene>
<keyword evidence="2" id="KW-1185">Reference proteome</keyword>
<sequence length="133" mass="14926">MGSNCHLFIGTNVQGHATTFLPMQNRLMDGISNDQNSTLLKQPQGYVHVFDSCMDRDITMQHAHPPSAHELQAFSTSIGSRAKCTRHEKRSSGMLYVTLMQDFRTLGLGEAILMLLPYLRNTLAELLLTDDFI</sequence>
<organism evidence="1 2">
    <name type="scientific">Cinchona calisaya</name>
    <dbReference type="NCBI Taxonomy" id="153742"/>
    <lineage>
        <taxon>Eukaryota</taxon>
        <taxon>Viridiplantae</taxon>
        <taxon>Streptophyta</taxon>
        <taxon>Embryophyta</taxon>
        <taxon>Tracheophyta</taxon>
        <taxon>Spermatophyta</taxon>
        <taxon>Magnoliopsida</taxon>
        <taxon>eudicotyledons</taxon>
        <taxon>Gunneridae</taxon>
        <taxon>Pentapetalae</taxon>
        <taxon>asterids</taxon>
        <taxon>lamiids</taxon>
        <taxon>Gentianales</taxon>
        <taxon>Rubiaceae</taxon>
        <taxon>Cinchonoideae</taxon>
        <taxon>Cinchoneae</taxon>
        <taxon>Cinchona</taxon>
    </lineage>
</organism>
<evidence type="ECO:0000313" key="2">
    <source>
        <dbReference type="Proteomes" id="UP001630127"/>
    </source>
</evidence>
<dbReference type="Proteomes" id="UP001630127">
    <property type="component" value="Unassembled WGS sequence"/>
</dbReference>
<accession>A0ABD3AUJ0</accession>
<name>A0ABD3AUJ0_9GENT</name>
<evidence type="ECO:0000313" key="1">
    <source>
        <dbReference type="EMBL" id="KAL3534855.1"/>
    </source>
</evidence>
<comment type="caution">
    <text evidence="1">The sequence shown here is derived from an EMBL/GenBank/DDBJ whole genome shotgun (WGS) entry which is preliminary data.</text>
</comment>
<dbReference type="EMBL" id="JBJUIK010000002">
    <property type="protein sequence ID" value="KAL3534855.1"/>
    <property type="molecule type" value="Genomic_DNA"/>
</dbReference>
<reference evidence="1 2" key="1">
    <citation type="submission" date="2024-11" db="EMBL/GenBank/DDBJ databases">
        <title>A near-complete genome assembly of Cinchona calisaya.</title>
        <authorList>
            <person name="Lian D.C."/>
            <person name="Zhao X.W."/>
            <person name="Wei L."/>
        </authorList>
    </citation>
    <scope>NUCLEOTIDE SEQUENCE [LARGE SCALE GENOMIC DNA]</scope>
    <source>
        <tissue evidence="1">Nenye</tissue>
    </source>
</reference>